<protein>
    <submittedName>
        <fullName evidence="1">Uncharacterized protein</fullName>
    </submittedName>
</protein>
<evidence type="ECO:0000313" key="1">
    <source>
        <dbReference type="EMBL" id="CAF9918612.1"/>
    </source>
</evidence>
<name>A0A8H3F4Y5_9LECA</name>
<comment type="caution">
    <text evidence="1">The sequence shown here is derived from an EMBL/GenBank/DDBJ whole genome shotgun (WGS) entry which is preliminary data.</text>
</comment>
<dbReference type="EMBL" id="CAJPDR010000114">
    <property type="protein sequence ID" value="CAF9918612.1"/>
    <property type="molecule type" value="Genomic_DNA"/>
</dbReference>
<evidence type="ECO:0000313" key="2">
    <source>
        <dbReference type="Proteomes" id="UP000664203"/>
    </source>
</evidence>
<dbReference type="Gene3D" id="1.20.910.10">
    <property type="entry name" value="Heme oxygenase-like"/>
    <property type="match status" value="1"/>
</dbReference>
<reference evidence="1" key="1">
    <citation type="submission" date="2021-03" db="EMBL/GenBank/DDBJ databases">
        <authorList>
            <person name="Tagirdzhanova G."/>
        </authorList>
    </citation>
    <scope>NUCLEOTIDE SEQUENCE</scope>
</reference>
<gene>
    <name evidence="1" type="ORF">ALECFALPRED_000766</name>
</gene>
<dbReference type="Proteomes" id="UP000664203">
    <property type="component" value="Unassembled WGS sequence"/>
</dbReference>
<keyword evidence="2" id="KW-1185">Reference proteome</keyword>
<dbReference type="InterPro" id="IPR016084">
    <property type="entry name" value="Haem_Oase-like_multi-hlx"/>
</dbReference>
<accession>A0A8H3F4Y5</accession>
<dbReference type="AlphaFoldDB" id="A0A8H3F4Y5"/>
<proteinExistence type="predicted"/>
<sequence>MERTGRLREDVERILGKARDWRTVREPGQTMLLENGQELAAAALDGIRGAHLCVGGGGTAFAARLYVGSLHGAVLRWTIRKGSYGGRRMANSEKGDAVDGYLGFWTFEGDEDGEDLEAEFKARFASVEDILTEAEKEEVVQEAVFIMQSITEVVVEIG</sequence>
<organism evidence="1 2">
    <name type="scientific">Alectoria fallacina</name>
    <dbReference type="NCBI Taxonomy" id="1903189"/>
    <lineage>
        <taxon>Eukaryota</taxon>
        <taxon>Fungi</taxon>
        <taxon>Dikarya</taxon>
        <taxon>Ascomycota</taxon>
        <taxon>Pezizomycotina</taxon>
        <taxon>Lecanoromycetes</taxon>
        <taxon>OSLEUM clade</taxon>
        <taxon>Lecanoromycetidae</taxon>
        <taxon>Lecanorales</taxon>
        <taxon>Lecanorineae</taxon>
        <taxon>Parmeliaceae</taxon>
        <taxon>Alectoria</taxon>
    </lineage>
</organism>
<dbReference type="SUPFAM" id="SSF48613">
    <property type="entry name" value="Heme oxygenase-like"/>
    <property type="match status" value="1"/>
</dbReference>